<protein>
    <submittedName>
        <fullName evidence="3">Amino acid ABC transporter substrate-binding protein (PAAT family)</fullName>
    </submittedName>
</protein>
<gene>
    <name evidence="3" type="ORF">DFP90_103371</name>
</gene>
<keyword evidence="4" id="KW-1185">Reference proteome</keyword>
<comment type="caution">
    <text evidence="3">The sequence shown here is derived from an EMBL/GenBank/DDBJ whole genome shotgun (WGS) entry which is preliminary data.</text>
</comment>
<dbReference type="Pfam" id="PF00497">
    <property type="entry name" value="SBP_bac_3"/>
    <property type="match status" value="1"/>
</dbReference>
<dbReference type="Proteomes" id="UP000256845">
    <property type="component" value="Unassembled WGS sequence"/>
</dbReference>
<reference evidence="3 4" key="1">
    <citation type="submission" date="2018-07" db="EMBL/GenBank/DDBJ databases">
        <title>Genomic Encyclopedia of Type Strains, Phase III (KMG-III): the genomes of soil and plant-associated and newly described type strains.</title>
        <authorList>
            <person name="Whitman W."/>
        </authorList>
    </citation>
    <scope>NUCLEOTIDE SEQUENCE [LARGE SCALE GENOMIC DNA]</scope>
    <source>
        <strain evidence="3 4">CECT 8488</strain>
    </source>
</reference>
<evidence type="ECO:0000256" key="1">
    <source>
        <dbReference type="ARBA" id="ARBA00022729"/>
    </source>
</evidence>
<sequence>MVLLLFLLPPCQSWAQSQVIRLTNGEFPPFLTEEKEGYGVASRIVTEAFAASGYLVNYGFFPWKRALVLAERGEWDGSVVWSWSEERAESFLYSDPVIVTREVFFHRSTRDFTWDGYESLTGYRIGATIGYFYGEEFHHAQDTGLIQVEHVATDYHNLRKLAHDRIDISLVEINVGRALLKEQLPEFRDMVVPYDEKPVRVTTLHLVVSKTLMDGEGIVSAFNKGMKQIDDTGRIEEIFRQAGLTRRMDHYE</sequence>
<dbReference type="Gene3D" id="3.40.190.10">
    <property type="entry name" value="Periplasmic binding protein-like II"/>
    <property type="match status" value="2"/>
</dbReference>
<proteinExistence type="predicted"/>
<dbReference type="AlphaFoldDB" id="A0A3D9HQ02"/>
<evidence type="ECO:0000313" key="3">
    <source>
        <dbReference type="EMBL" id="RED51568.1"/>
    </source>
</evidence>
<dbReference type="EMBL" id="QRDW01000003">
    <property type="protein sequence ID" value="RED51568.1"/>
    <property type="molecule type" value="Genomic_DNA"/>
</dbReference>
<evidence type="ECO:0000313" key="4">
    <source>
        <dbReference type="Proteomes" id="UP000256845"/>
    </source>
</evidence>
<dbReference type="PANTHER" id="PTHR35936:SF25">
    <property type="entry name" value="ABC TRANSPORTER SUBSTRATE-BINDING PROTEIN"/>
    <property type="match status" value="1"/>
</dbReference>
<dbReference type="PANTHER" id="PTHR35936">
    <property type="entry name" value="MEMBRANE-BOUND LYTIC MUREIN TRANSGLYCOSYLASE F"/>
    <property type="match status" value="1"/>
</dbReference>
<name>A0A3D9HQ02_9PROT</name>
<dbReference type="SUPFAM" id="SSF53850">
    <property type="entry name" value="Periplasmic binding protein-like II"/>
    <property type="match status" value="1"/>
</dbReference>
<accession>A0A3D9HQ02</accession>
<organism evidence="3 4">
    <name type="scientific">Aestuariispira insulae</name>
    <dbReference type="NCBI Taxonomy" id="1461337"/>
    <lineage>
        <taxon>Bacteria</taxon>
        <taxon>Pseudomonadati</taxon>
        <taxon>Pseudomonadota</taxon>
        <taxon>Alphaproteobacteria</taxon>
        <taxon>Rhodospirillales</taxon>
        <taxon>Kiloniellaceae</taxon>
        <taxon>Aestuariispira</taxon>
    </lineage>
</organism>
<dbReference type="InterPro" id="IPR001638">
    <property type="entry name" value="Solute-binding_3/MltF_N"/>
</dbReference>
<keyword evidence="1" id="KW-0732">Signal</keyword>
<evidence type="ECO:0000259" key="2">
    <source>
        <dbReference type="Pfam" id="PF00497"/>
    </source>
</evidence>
<feature type="domain" description="Solute-binding protein family 3/N-terminal" evidence="2">
    <location>
        <begin position="23"/>
        <end position="241"/>
    </location>
</feature>